<dbReference type="NCBIfam" id="NF045829">
    <property type="entry name" value="UU052_fam"/>
    <property type="match status" value="1"/>
</dbReference>
<proteinExistence type="predicted"/>
<keyword evidence="1" id="KW-0812">Transmembrane</keyword>
<accession>A0AAX3F074</accession>
<dbReference type="AlphaFoldDB" id="A0AAX3F074"/>
<protein>
    <submittedName>
        <fullName evidence="2">Uncharacterized protein</fullName>
    </submittedName>
</protein>
<reference evidence="2" key="1">
    <citation type="submission" date="2022-10" db="EMBL/GenBank/DDBJ databases">
        <authorList>
            <person name="Wei X."/>
        </authorList>
    </citation>
    <scope>NUCLEOTIDE SEQUENCE</scope>
    <source>
        <strain evidence="2">SD2</strain>
    </source>
</reference>
<feature type="transmembrane region" description="Helical" evidence="1">
    <location>
        <begin position="631"/>
        <end position="651"/>
    </location>
</feature>
<evidence type="ECO:0000313" key="2">
    <source>
        <dbReference type="EMBL" id="UZW64232.1"/>
    </source>
</evidence>
<dbReference type="EMBL" id="CP107525">
    <property type="protein sequence ID" value="UZW64232.1"/>
    <property type="molecule type" value="Genomic_DNA"/>
</dbReference>
<organism evidence="2 3">
    <name type="scientific">Mycoplasmopsis synoviae</name>
    <name type="common">Mycoplasma synoviae</name>
    <dbReference type="NCBI Taxonomy" id="2109"/>
    <lineage>
        <taxon>Bacteria</taxon>
        <taxon>Bacillati</taxon>
        <taxon>Mycoplasmatota</taxon>
        <taxon>Mycoplasmoidales</taxon>
        <taxon>Metamycoplasmataceae</taxon>
        <taxon>Mycoplasmopsis</taxon>
    </lineage>
</organism>
<keyword evidence="1" id="KW-0472">Membrane</keyword>
<dbReference type="InterPro" id="IPR054788">
    <property type="entry name" value="MSC_0620_UU052-like"/>
</dbReference>
<evidence type="ECO:0000313" key="3">
    <source>
        <dbReference type="Proteomes" id="UP001164481"/>
    </source>
</evidence>
<gene>
    <name evidence="2" type="ORF">OIE46_02515</name>
</gene>
<dbReference type="Proteomes" id="UP001164481">
    <property type="component" value="Chromosome"/>
</dbReference>
<dbReference type="RefSeq" id="WP_154221750.1">
    <property type="nucleotide sequence ID" value="NZ_CP034544.1"/>
</dbReference>
<name>A0AAX3F074_MYCSY</name>
<keyword evidence="1" id="KW-1133">Transmembrane helix</keyword>
<reference evidence="2" key="2">
    <citation type="submission" date="2022-11" db="EMBL/GenBank/DDBJ databases">
        <title>complete genomes of mycoplasma synoviae ZX313 strain and SD2 strain.</title>
        <authorList>
            <person name="Zhong Q."/>
        </authorList>
    </citation>
    <scope>NUCLEOTIDE SEQUENCE</scope>
    <source>
        <strain evidence="2">SD2</strain>
    </source>
</reference>
<sequence length="667" mass="76444">MKIKKLLSFAPIISTIPIVFVLSAETDNNSDNNNENAPKEKTDFVAAKEKQKQIISERLPEILDNAIKNIDLEIAELERKNEVEPNIENLVKIAYQKKVIQYLNNNKEKMVADPLANGLNFIFDDLLFSPSYYFANVKYLGNPYDNVMIGESNPLDYAKTKDIDKNSKIDYGKEKKLTENNLTQEKILLQHGTYLTNFANDWKTIFVNENDFPNYENNQKRFEVKADGSIELLPPEGYENFDSFIANNINKRSLEFDLKQNKEFNEPEEMPQPPIPPILPIDPEPVEGIEIDVAQENVPRLSPILRADYLLNSNQNLINLLNTNSTIFNQDAIFFFNPILQNISYRVIELREDQNGNLLAKIQLTNNTNNTQTTYERTVTKYNDSKYVQSLEVASNAINQMMQYYYNALNIKADLDLSVLGNRNLSIAVFNQIFLAIQTINSSQFKILQDALIQDQKNNTTIKANNETFTNELTNENLISLMADLFTNSIHNQTISRLSYFSYLTSTYREIYNNYLKQLKDVQLNELITKNFALLNLNIENLNKAINSLPLLILDLDRINSENNFDQEQFKAFNTKLALLQQQFLNLAVLTQNKTLDQDNLEQESSQYLKAYNDLIIKQNLTSNATSTTTLITLGVVIAVLIVSVITLSIMNSTTKKQKIKELNNGK</sequence>
<evidence type="ECO:0000256" key="1">
    <source>
        <dbReference type="SAM" id="Phobius"/>
    </source>
</evidence>